<reference evidence="2 3" key="1">
    <citation type="submission" date="2019-12" db="EMBL/GenBank/DDBJ databases">
        <title>Streptomyces sp. strain T44 isolated from rhizosphere soil of Broussonetia papyrifera.</title>
        <authorList>
            <person name="Mo P."/>
        </authorList>
    </citation>
    <scope>NUCLEOTIDE SEQUENCE [LARGE SCALE GENOMIC DNA]</scope>
    <source>
        <strain evidence="2 3">T44</strain>
    </source>
</reference>
<evidence type="ECO:0000256" key="1">
    <source>
        <dbReference type="SAM" id="MobiDB-lite"/>
    </source>
</evidence>
<feature type="region of interest" description="Disordered" evidence="1">
    <location>
        <begin position="1"/>
        <end position="21"/>
    </location>
</feature>
<dbReference type="Proteomes" id="UP000436138">
    <property type="component" value="Chromosome"/>
</dbReference>
<sequence length="107" mass="12206">MPHRGRAPRRPTGRPADDRRQWAHVLGHRHAQRRSQSIFLRERRHARNRGERVVRRTGEFGSGVITYAPEGEIQPQVLGADTRDSPLEEPSPCRQQADRPGMVVQSA</sequence>
<dbReference type="KEGG" id="sbro:GQF42_04030"/>
<evidence type="ECO:0000313" key="3">
    <source>
        <dbReference type="Proteomes" id="UP000436138"/>
    </source>
</evidence>
<name>A0A6I6MQ23_9ACTN</name>
<accession>A0A6I6MQ23</accession>
<proteinExistence type="predicted"/>
<gene>
    <name evidence="2" type="ORF">GQF42_04030</name>
</gene>
<feature type="region of interest" description="Disordered" evidence="1">
    <location>
        <begin position="65"/>
        <end position="107"/>
    </location>
</feature>
<keyword evidence="3" id="KW-1185">Reference proteome</keyword>
<feature type="compositionally biased region" description="Basic residues" evidence="1">
    <location>
        <begin position="1"/>
        <end position="12"/>
    </location>
</feature>
<dbReference type="EMBL" id="CP047020">
    <property type="protein sequence ID" value="QHA02568.1"/>
    <property type="molecule type" value="Genomic_DNA"/>
</dbReference>
<organism evidence="2 3">
    <name type="scientific">Streptomyces broussonetiae</name>
    <dbReference type="NCBI Taxonomy" id="2686304"/>
    <lineage>
        <taxon>Bacteria</taxon>
        <taxon>Bacillati</taxon>
        <taxon>Actinomycetota</taxon>
        <taxon>Actinomycetes</taxon>
        <taxon>Kitasatosporales</taxon>
        <taxon>Streptomycetaceae</taxon>
        <taxon>Streptomyces</taxon>
    </lineage>
</organism>
<dbReference type="AlphaFoldDB" id="A0A6I6MQ23"/>
<evidence type="ECO:0000313" key="2">
    <source>
        <dbReference type="EMBL" id="QHA02568.1"/>
    </source>
</evidence>
<dbReference type="RefSeq" id="WP_158917698.1">
    <property type="nucleotide sequence ID" value="NZ_CP047020.1"/>
</dbReference>
<protein>
    <submittedName>
        <fullName evidence="2">Uncharacterized protein</fullName>
    </submittedName>
</protein>